<accession>A0AAV8P590</accession>
<reference evidence="2 3" key="1">
    <citation type="submission" date="2022-12" db="EMBL/GenBank/DDBJ databases">
        <title>Chromosome-scale assembly of the Ensete ventricosum genome.</title>
        <authorList>
            <person name="Dussert Y."/>
            <person name="Stocks J."/>
            <person name="Wendawek A."/>
            <person name="Woldeyes F."/>
            <person name="Nichols R.A."/>
            <person name="Borrell J.S."/>
        </authorList>
    </citation>
    <scope>NUCLEOTIDE SEQUENCE [LARGE SCALE GENOMIC DNA]</scope>
    <source>
        <strain evidence="3">cv. Maze</strain>
        <tissue evidence="2">Seeds</tissue>
    </source>
</reference>
<keyword evidence="3" id="KW-1185">Reference proteome</keyword>
<gene>
    <name evidence="2" type="ORF">OPV22_027369</name>
</gene>
<sequence>MTRSKRDLILEGDREEALEREERDTPRQNKEMAVEMRRVAAPTFRLSRCGTNNPSSDVSTSEPWLRIGSKGGCGRVLQPMRFSIDQRNLFAPLRQLCISTNDHNYLLIDVNHMIAGEGSPEASYGLVSFSVPHSDTLGELAKPNG</sequence>
<comment type="caution">
    <text evidence="2">The sequence shown here is derived from an EMBL/GenBank/DDBJ whole genome shotgun (WGS) entry which is preliminary data.</text>
</comment>
<evidence type="ECO:0000256" key="1">
    <source>
        <dbReference type="SAM" id="MobiDB-lite"/>
    </source>
</evidence>
<dbReference type="AlphaFoldDB" id="A0AAV8P590"/>
<dbReference type="EMBL" id="JAQQAF010000008">
    <property type="protein sequence ID" value="KAJ8464817.1"/>
    <property type="molecule type" value="Genomic_DNA"/>
</dbReference>
<proteinExistence type="predicted"/>
<dbReference type="Proteomes" id="UP001222027">
    <property type="component" value="Unassembled WGS sequence"/>
</dbReference>
<evidence type="ECO:0000313" key="2">
    <source>
        <dbReference type="EMBL" id="KAJ8464817.1"/>
    </source>
</evidence>
<name>A0AAV8P590_ENSVE</name>
<organism evidence="2 3">
    <name type="scientific">Ensete ventricosum</name>
    <name type="common">Abyssinian banana</name>
    <name type="synonym">Musa ensete</name>
    <dbReference type="NCBI Taxonomy" id="4639"/>
    <lineage>
        <taxon>Eukaryota</taxon>
        <taxon>Viridiplantae</taxon>
        <taxon>Streptophyta</taxon>
        <taxon>Embryophyta</taxon>
        <taxon>Tracheophyta</taxon>
        <taxon>Spermatophyta</taxon>
        <taxon>Magnoliopsida</taxon>
        <taxon>Liliopsida</taxon>
        <taxon>Zingiberales</taxon>
        <taxon>Musaceae</taxon>
        <taxon>Ensete</taxon>
    </lineage>
</organism>
<evidence type="ECO:0000313" key="3">
    <source>
        <dbReference type="Proteomes" id="UP001222027"/>
    </source>
</evidence>
<protein>
    <submittedName>
        <fullName evidence="2">Uncharacterized protein</fullName>
    </submittedName>
</protein>
<feature type="region of interest" description="Disordered" evidence="1">
    <location>
        <begin position="1"/>
        <end position="29"/>
    </location>
</feature>